<evidence type="ECO:0000256" key="4">
    <source>
        <dbReference type="ARBA" id="ARBA00022840"/>
    </source>
</evidence>
<evidence type="ECO:0000256" key="2">
    <source>
        <dbReference type="ARBA" id="ARBA00022801"/>
    </source>
</evidence>
<dbReference type="PANTHER" id="PTHR11070">
    <property type="entry name" value="UVRD / RECB / PCRA DNA HELICASE FAMILY MEMBER"/>
    <property type="match status" value="1"/>
</dbReference>
<feature type="domain" description="UvrD-like helicase C-terminal" evidence="5">
    <location>
        <begin position="1"/>
        <end position="57"/>
    </location>
</feature>
<evidence type="ECO:0000313" key="7">
    <source>
        <dbReference type="Proteomes" id="UP000317036"/>
    </source>
</evidence>
<evidence type="ECO:0000256" key="3">
    <source>
        <dbReference type="ARBA" id="ARBA00022806"/>
    </source>
</evidence>
<dbReference type="SUPFAM" id="SSF52540">
    <property type="entry name" value="P-loop containing nucleoside triphosphate hydrolases"/>
    <property type="match status" value="1"/>
</dbReference>
<dbReference type="Gene3D" id="3.40.50.300">
    <property type="entry name" value="P-loop containing nucleotide triphosphate hydrolases"/>
    <property type="match status" value="1"/>
</dbReference>
<proteinExistence type="predicted"/>
<dbReference type="GO" id="GO:0003677">
    <property type="term" value="F:DNA binding"/>
    <property type="evidence" value="ECO:0007669"/>
    <property type="project" value="InterPro"/>
</dbReference>
<dbReference type="OrthoDB" id="9765670at2"/>
<dbReference type="InterPro" id="IPR014017">
    <property type="entry name" value="DNA_helicase_UvrD-like_C"/>
</dbReference>
<keyword evidence="2" id="KW-0378">Hydrolase</keyword>
<dbReference type="Pfam" id="PF13361">
    <property type="entry name" value="UvrD_C"/>
    <property type="match status" value="1"/>
</dbReference>
<organism evidence="6 7">
    <name type="scientific">Paenibacillus cremeus</name>
    <dbReference type="NCBI Taxonomy" id="2163881"/>
    <lineage>
        <taxon>Bacteria</taxon>
        <taxon>Bacillati</taxon>
        <taxon>Bacillota</taxon>
        <taxon>Bacilli</taxon>
        <taxon>Bacillales</taxon>
        <taxon>Paenibacillaceae</taxon>
        <taxon>Paenibacillus</taxon>
    </lineage>
</organism>
<sequence length="77" mass="8606">MSMHRSKGLEFETVYIVGASENIVPFYTAKSPEEVAEECRLLHVAITRARDEVLISSPSHFRGNRSAVSPILLAVYQ</sequence>
<dbReference type="GO" id="GO:0043138">
    <property type="term" value="F:3'-5' DNA helicase activity"/>
    <property type="evidence" value="ECO:0007669"/>
    <property type="project" value="TreeGrafter"/>
</dbReference>
<keyword evidence="3" id="KW-0347">Helicase</keyword>
<dbReference type="AlphaFoldDB" id="A0A559K5A6"/>
<dbReference type="EMBL" id="VNJI01000039">
    <property type="protein sequence ID" value="TVY07328.1"/>
    <property type="molecule type" value="Genomic_DNA"/>
</dbReference>
<dbReference type="GO" id="GO:0000725">
    <property type="term" value="P:recombinational repair"/>
    <property type="evidence" value="ECO:0007669"/>
    <property type="project" value="TreeGrafter"/>
</dbReference>
<dbReference type="Proteomes" id="UP000317036">
    <property type="component" value="Unassembled WGS sequence"/>
</dbReference>
<dbReference type="InterPro" id="IPR027417">
    <property type="entry name" value="P-loop_NTPase"/>
</dbReference>
<dbReference type="GO" id="GO:0005524">
    <property type="term" value="F:ATP binding"/>
    <property type="evidence" value="ECO:0007669"/>
    <property type="project" value="UniProtKB-KW"/>
</dbReference>
<comment type="caution">
    <text evidence="6">The sequence shown here is derived from an EMBL/GenBank/DDBJ whole genome shotgun (WGS) entry which is preliminary data.</text>
</comment>
<keyword evidence="4" id="KW-0067">ATP-binding</keyword>
<dbReference type="GO" id="GO:0016787">
    <property type="term" value="F:hydrolase activity"/>
    <property type="evidence" value="ECO:0007669"/>
    <property type="project" value="UniProtKB-KW"/>
</dbReference>
<gene>
    <name evidence="6" type="ORF">FPZ49_24610</name>
</gene>
<evidence type="ECO:0000259" key="5">
    <source>
        <dbReference type="Pfam" id="PF13361"/>
    </source>
</evidence>
<keyword evidence="1" id="KW-0547">Nucleotide-binding</keyword>
<accession>A0A559K5A6</accession>
<protein>
    <recommendedName>
        <fullName evidence="5">UvrD-like helicase C-terminal domain-containing protein</fullName>
    </recommendedName>
</protein>
<name>A0A559K5A6_9BACL</name>
<evidence type="ECO:0000313" key="6">
    <source>
        <dbReference type="EMBL" id="TVY07328.1"/>
    </source>
</evidence>
<dbReference type="PANTHER" id="PTHR11070:SF2">
    <property type="entry name" value="ATP-DEPENDENT DNA HELICASE SRS2"/>
    <property type="match status" value="1"/>
</dbReference>
<keyword evidence="7" id="KW-1185">Reference proteome</keyword>
<dbReference type="InterPro" id="IPR000212">
    <property type="entry name" value="DNA_helicase_UvrD/REP"/>
</dbReference>
<reference evidence="6 7" key="1">
    <citation type="submission" date="2019-07" db="EMBL/GenBank/DDBJ databases">
        <authorList>
            <person name="Kim J."/>
        </authorList>
    </citation>
    <scope>NUCLEOTIDE SEQUENCE [LARGE SCALE GENOMIC DNA]</scope>
    <source>
        <strain evidence="6 7">JC52</strain>
    </source>
</reference>
<evidence type="ECO:0000256" key="1">
    <source>
        <dbReference type="ARBA" id="ARBA00022741"/>
    </source>
</evidence>